<proteinExistence type="inferred from homology"/>
<keyword evidence="5" id="KW-0752">Steroid biosynthesis</keyword>
<feature type="domain" description="EXPERA" evidence="15">
    <location>
        <begin position="74"/>
        <end position="216"/>
    </location>
</feature>
<dbReference type="GO" id="GO:0004769">
    <property type="term" value="F:steroid Delta-isomerase activity"/>
    <property type="evidence" value="ECO:0007669"/>
    <property type="project" value="TreeGrafter"/>
</dbReference>
<keyword evidence="17" id="KW-1185">Reference proteome</keyword>
<dbReference type="PANTHER" id="PTHR14207:SF0">
    <property type="entry name" value="3-BETA-HYDROXYSTEROID-DELTA(8),DELTA(7)-ISOMERASE"/>
    <property type="match status" value="1"/>
</dbReference>
<evidence type="ECO:0000256" key="5">
    <source>
        <dbReference type="ARBA" id="ARBA00022955"/>
    </source>
</evidence>
<dbReference type="AlphaFoldDB" id="A0A9D5CI87"/>
<feature type="transmembrane region" description="Helical" evidence="14">
    <location>
        <begin position="166"/>
        <end position="185"/>
    </location>
</feature>
<comment type="caution">
    <text evidence="16">The sequence shown here is derived from an EMBL/GenBank/DDBJ whole genome shotgun (WGS) entry which is preliminary data.</text>
</comment>
<evidence type="ECO:0000256" key="14">
    <source>
        <dbReference type="SAM" id="Phobius"/>
    </source>
</evidence>
<dbReference type="InterPro" id="IPR033118">
    <property type="entry name" value="EXPERA"/>
</dbReference>
<dbReference type="GO" id="GO:0016020">
    <property type="term" value="C:membrane"/>
    <property type="evidence" value="ECO:0007669"/>
    <property type="project" value="UniProtKB-SubCell"/>
</dbReference>
<evidence type="ECO:0000256" key="8">
    <source>
        <dbReference type="ARBA" id="ARBA00023098"/>
    </source>
</evidence>
<dbReference type="GO" id="GO:0047750">
    <property type="term" value="F:cholestenol delta-isomerase activity"/>
    <property type="evidence" value="ECO:0007669"/>
    <property type="project" value="InterPro"/>
</dbReference>
<comment type="similarity">
    <text evidence="2">Belongs to the EBP family.</text>
</comment>
<evidence type="ECO:0000256" key="4">
    <source>
        <dbReference type="ARBA" id="ARBA00022692"/>
    </source>
</evidence>
<evidence type="ECO:0000256" key="1">
    <source>
        <dbReference type="ARBA" id="ARBA00004141"/>
    </source>
</evidence>
<keyword evidence="9 13" id="KW-0472">Membrane</keyword>
<evidence type="ECO:0000313" key="16">
    <source>
        <dbReference type="EMBL" id="KAJ0973505.1"/>
    </source>
</evidence>
<keyword evidence="10" id="KW-1207">Sterol metabolism</keyword>
<reference evidence="16" key="1">
    <citation type="submission" date="2021-03" db="EMBL/GenBank/DDBJ databases">
        <authorList>
            <person name="Li Z."/>
            <person name="Yang C."/>
        </authorList>
    </citation>
    <scope>NUCLEOTIDE SEQUENCE</scope>
    <source>
        <strain evidence="16">Dzin_1.0</strain>
        <tissue evidence="16">Leaf</tissue>
    </source>
</reference>
<evidence type="ECO:0000259" key="15">
    <source>
        <dbReference type="PROSITE" id="PS51751"/>
    </source>
</evidence>
<dbReference type="InterPro" id="IPR007905">
    <property type="entry name" value="EBP"/>
</dbReference>
<feature type="transmembrane region" description="Helical" evidence="14">
    <location>
        <begin position="28"/>
        <end position="46"/>
    </location>
</feature>
<evidence type="ECO:0000256" key="12">
    <source>
        <dbReference type="ARBA" id="ARBA00023235"/>
    </source>
</evidence>
<feature type="transmembrane region" description="Helical" evidence="14">
    <location>
        <begin position="197"/>
        <end position="217"/>
    </location>
</feature>
<dbReference type="GO" id="GO:0000247">
    <property type="term" value="F:C-8 sterol isomerase activity"/>
    <property type="evidence" value="ECO:0007669"/>
    <property type="project" value="TreeGrafter"/>
</dbReference>
<dbReference type="Pfam" id="PF05241">
    <property type="entry name" value="EBP"/>
    <property type="match status" value="1"/>
</dbReference>
<keyword evidence="11" id="KW-0753">Steroid metabolism</keyword>
<evidence type="ECO:0000256" key="2">
    <source>
        <dbReference type="ARBA" id="ARBA00008337"/>
    </source>
</evidence>
<evidence type="ECO:0000256" key="6">
    <source>
        <dbReference type="ARBA" id="ARBA00022989"/>
    </source>
</evidence>
<accession>A0A9D5CI87</accession>
<keyword evidence="4 13" id="KW-0812">Transmembrane</keyword>
<sequence length="238" mass="26830">MANPAHPYVPRDLHLPGYVPCFLSQSEIVTPFLGTSLLLVVLVWFISEPKLKILVFVCPQRASPFACAATCLRLCRSGLSCHTFTGLTHIILEGYFAFSPEFFKEKTSFFLAEVWKEYSKGDSRYAGRDSAVVTVEAVTAVIEGPACLLAIYAIARKKAYSYTLQLAICLGQLYGCLIYFITAFLEGDNFSTSPFYYWVYYIGANCWWVLIPSLIAIRSWKKINAAFQTEKKTKTKTR</sequence>
<dbReference type="OrthoDB" id="58557at2759"/>
<comment type="subcellular location">
    <subcellularLocation>
        <location evidence="1">Membrane</location>
        <topology evidence="1">Multi-pass membrane protein</topology>
    </subcellularLocation>
</comment>
<evidence type="ECO:0000256" key="10">
    <source>
        <dbReference type="ARBA" id="ARBA00023166"/>
    </source>
</evidence>
<dbReference type="EMBL" id="JAGGNH010000005">
    <property type="protein sequence ID" value="KAJ0973505.1"/>
    <property type="molecule type" value="Genomic_DNA"/>
</dbReference>
<dbReference type="GO" id="GO:0016126">
    <property type="term" value="P:sterol biosynthetic process"/>
    <property type="evidence" value="ECO:0007669"/>
    <property type="project" value="UniProtKB-KW"/>
</dbReference>
<keyword evidence="7" id="KW-0756">Sterol biosynthesis</keyword>
<organism evidence="16 17">
    <name type="scientific">Dioscorea zingiberensis</name>
    <dbReference type="NCBI Taxonomy" id="325984"/>
    <lineage>
        <taxon>Eukaryota</taxon>
        <taxon>Viridiplantae</taxon>
        <taxon>Streptophyta</taxon>
        <taxon>Embryophyta</taxon>
        <taxon>Tracheophyta</taxon>
        <taxon>Spermatophyta</taxon>
        <taxon>Magnoliopsida</taxon>
        <taxon>Liliopsida</taxon>
        <taxon>Dioscoreales</taxon>
        <taxon>Dioscoreaceae</taxon>
        <taxon>Dioscorea</taxon>
    </lineage>
</organism>
<gene>
    <name evidence="16" type="ORF">J5N97_021464</name>
</gene>
<dbReference type="PANTHER" id="PTHR14207">
    <property type="entry name" value="STEROL ISOMERASE"/>
    <property type="match status" value="1"/>
</dbReference>
<dbReference type="GO" id="GO:0005783">
    <property type="term" value="C:endoplasmic reticulum"/>
    <property type="evidence" value="ECO:0007669"/>
    <property type="project" value="TreeGrafter"/>
</dbReference>
<evidence type="ECO:0000256" key="3">
    <source>
        <dbReference type="ARBA" id="ARBA00022516"/>
    </source>
</evidence>
<keyword evidence="3" id="KW-0444">Lipid biosynthesis</keyword>
<keyword evidence="12" id="KW-0413">Isomerase</keyword>
<reference evidence="16" key="2">
    <citation type="journal article" date="2022" name="Hortic Res">
        <title>The genome of Dioscorea zingiberensis sheds light on the biosynthesis, origin and evolution of the medicinally important diosgenin saponins.</title>
        <authorList>
            <person name="Li Y."/>
            <person name="Tan C."/>
            <person name="Li Z."/>
            <person name="Guo J."/>
            <person name="Li S."/>
            <person name="Chen X."/>
            <person name="Wang C."/>
            <person name="Dai X."/>
            <person name="Yang H."/>
            <person name="Song W."/>
            <person name="Hou L."/>
            <person name="Xu J."/>
            <person name="Tong Z."/>
            <person name="Xu A."/>
            <person name="Yuan X."/>
            <person name="Wang W."/>
            <person name="Yang Q."/>
            <person name="Chen L."/>
            <person name="Sun Z."/>
            <person name="Wang K."/>
            <person name="Pan B."/>
            <person name="Chen J."/>
            <person name="Bao Y."/>
            <person name="Liu F."/>
            <person name="Qi X."/>
            <person name="Gang D.R."/>
            <person name="Wen J."/>
            <person name="Li J."/>
        </authorList>
    </citation>
    <scope>NUCLEOTIDE SEQUENCE</scope>
    <source>
        <strain evidence="16">Dzin_1.0</strain>
    </source>
</reference>
<keyword evidence="6 13" id="KW-1133">Transmembrane helix</keyword>
<evidence type="ECO:0000256" key="11">
    <source>
        <dbReference type="ARBA" id="ARBA00023221"/>
    </source>
</evidence>
<dbReference type="PROSITE" id="PS51751">
    <property type="entry name" value="EXPERA"/>
    <property type="match status" value="1"/>
</dbReference>
<name>A0A9D5CI87_9LILI</name>
<keyword evidence="8" id="KW-0443">Lipid metabolism</keyword>
<dbReference type="Proteomes" id="UP001085076">
    <property type="component" value="Miscellaneous, Linkage group lg05"/>
</dbReference>
<evidence type="ECO:0000313" key="17">
    <source>
        <dbReference type="Proteomes" id="UP001085076"/>
    </source>
</evidence>
<evidence type="ECO:0000256" key="13">
    <source>
        <dbReference type="PROSITE-ProRule" id="PRU01087"/>
    </source>
</evidence>
<protein>
    <recommendedName>
        <fullName evidence="15">EXPERA domain-containing protein</fullName>
    </recommendedName>
</protein>
<evidence type="ECO:0000256" key="9">
    <source>
        <dbReference type="ARBA" id="ARBA00023136"/>
    </source>
</evidence>
<evidence type="ECO:0000256" key="7">
    <source>
        <dbReference type="ARBA" id="ARBA00023011"/>
    </source>
</evidence>